<evidence type="ECO:0000313" key="4">
    <source>
        <dbReference type="Proteomes" id="UP000282185"/>
    </source>
</evidence>
<sequence>MAAYCDVHATYEERYQTSMSEAVERFEDDPLGAVAQGGTAVGDLANMWHELAAAAPEEIRADTERVAELMDAQVGAELPTVLQNYLMMQGPLQRVDAFIVENC</sequence>
<dbReference type="OrthoDB" id="5144771at2"/>
<dbReference type="Proteomes" id="UP000282185">
    <property type="component" value="Unassembled WGS sequence"/>
</dbReference>
<dbReference type="EMBL" id="QSWH01000011">
    <property type="protein sequence ID" value="RRR20874.1"/>
    <property type="molecule type" value="Genomic_DNA"/>
</dbReference>
<evidence type="ECO:0000313" key="2">
    <source>
        <dbReference type="EMBL" id="RRR20874.1"/>
    </source>
</evidence>
<dbReference type="Proteomes" id="UP000254236">
    <property type="component" value="Chromosome"/>
</dbReference>
<proteinExistence type="predicted"/>
<protein>
    <submittedName>
        <fullName evidence="2">Uncharacterized protein</fullName>
    </submittedName>
</protein>
<dbReference type="AlphaFoldDB" id="A0A345YSX3"/>
<organism evidence="2 4">
    <name type="scientific">Brachybacterium saurashtrense</name>
    <dbReference type="NCBI Taxonomy" id="556288"/>
    <lineage>
        <taxon>Bacteria</taxon>
        <taxon>Bacillati</taxon>
        <taxon>Actinomycetota</taxon>
        <taxon>Actinomycetes</taxon>
        <taxon>Micrococcales</taxon>
        <taxon>Dermabacteraceae</taxon>
        <taxon>Brachybacterium</taxon>
    </lineage>
</organism>
<accession>A0A345YSX3</accession>
<gene>
    <name evidence="1" type="ORF">DWV08_16300</name>
    <name evidence="2" type="ORF">DXU92_16195</name>
</gene>
<dbReference type="RefSeq" id="WP_115414772.1">
    <property type="nucleotide sequence ID" value="NZ_CP031356.1"/>
</dbReference>
<evidence type="ECO:0000313" key="3">
    <source>
        <dbReference type="Proteomes" id="UP000254236"/>
    </source>
</evidence>
<dbReference type="EMBL" id="CP031356">
    <property type="protein sequence ID" value="AXK47025.1"/>
    <property type="molecule type" value="Genomic_DNA"/>
</dbReference>
<name>A0A345YSX3_9MICO</name>
<reference evidence="1 3" key="1">
    <citation type="submission" date="2018-07" db="EMBL/GenBank/DDBJ databases">
        <title>Brachybacterium saurashtrense DSM 23186 genome sequence.</title>
        <authorList>
            <person name="Guo L."/>
        </authorList>
    </citation>
    <scope>NUCLEOTIDE SEQUENCE [LARGE SCALE GENOMIC DNA]</scope>
    <source>
        <strain evidence="1 3">DSM 23186</strain>
    </source>
</reference>
<dbReference type="KEGG" id="bsau:DWV08_16300"/>
<keyword evidence="3" id="KW-1185">Reference proteome</keyword>
<reference evidence="2 4" key="2">
    <citation type="submission" date="2018-08" db="EMBL/GenBank/DDBJ databases">
        <title>Brachybacterium saurashtrense DSM 23186.</title>
        <authorList>
            <person name="Li Y."/>
        </authorList>
    </citation>
    <scope>NUCLEOTIDE SEQUENCE [LARGE SCALE GENOMIC DNA]</scope>
    <source>
        <strain evidence="2 4">DSM 23186</strain>
    </source>
</reference>
<evidence type="ECO:0000313" key="1">
    <source>
        <dbReference type="EMBL" id="AXK47025.1"/>
    </source>
</evidence>